<dbReference type="OrthoDB" id="297477at2157"/>
<dbReference type="Pfam" id="PF01512">
    <property type="entry name" value="Complex1_51K"/>
    <property type="match status" value="1"/>
</dbReference>
<dbReference type="GO" id="GO:0009055">
    <property type="term" value="F:electron transfer activity"/>
    <property type="evidence" value="ECO:0007669"/>
    <property type="project" value="InterPro"/>
</dbReference>
<organism evidence="6 7">
    <name type="scientific">Haloferax larsenii</name>
    <dbReference type="NCBI Taxonomy" id="302484"/>
    <lineage>
        <taxon>Archaea</taxon>
        <taxon>Methanobacteriati</taxon>
        <taxon>Methanobacteriota</taxon>
        <taxon>Stenosarchaea group</taxon>
        <taxon>Halobacteria</taxon>
        <taxon>Halobacteriales</taxon>
        <taxon>Haloferacaceae</taxon>
        <taxon>Haloferax</taxon>
    </lineage>
</organism>
<keyword evidence="1" id="KW-0004">4Fe-4S</keyword>
<gene>
    <name evidence="6" type="ORF">SAMN04488691_101147</name>
</gene>
<proteinExistence type="predicted"/>
<protein>
    <submittedName>
        <fullName evidence="6">Respiratory-chain NADH dehydrogenase subunit</fullName>
    </submittedName>
</protein>
<dbReference type="InterPro" id="IPR011538">
    <property type="entry name" value="Nuo51_FMN-bd"/>
</dbReference>
<keyword evidence="4" id="KW-0411">Iron-sulfur</keyword>
<evidence type="ECO:0000313" key="7">
    <source>
        <dbReference type="Proteomes" id="UP000183894"/>
    </source>
</evidence>
<dbReference type="SUPFAM" id="SSF142984">
    <property type="entry name" value="Nqo1 middle domain-like"/>
    <property type="match status" value="1"/>
</dbReference>
<feature type="domain" description="NADH-ubiquinone oxidoreductase 51kDa subunit FMN-binding" evidence="5">
    <location>
        <begin position="21"/>
        <end position="177"/>
    </location>
</feature>
<sequence>MSVSLQNLKQADVSALATTLKNAGIAGAGGAGFPTHAKWERIDEVSSLLMNHQESEPNYYIDKWLGDAHAELYAELFELLLENTVDLVVVCAKESKRDEWMENFEAAADPTVYLPDDLPIEASEESGIVVAYTDDRYEYGMESVLLRIVAGVALRDELPMDKGWLVQNTETVLNIYRALESGKSVTHKYVHVDGNVPHHRFLKVPVGTPASALLEAAGRSPDDIRDDEILADGGPGWCFEIEESPDEFGITKRTNCLLVLDEDEAEENTLGNERINVLKARDWPGNHETEPTTLESNEARVPLLTNPNFGSLVDQSRPIVDVGDTVEAGEMISVPGQEGISNAQHAPFDGTVTEVTDTHVVVSRDAADVGASGGRILEHDHKVYWTACAECGAYIARPEWEHLGASTEYICQDCR</sequence>
<evidence type="ECO:0000256" key="4">
    <source>
        <dbReference type="ARBA" id="ARBA00023014"/>
    </source>
</evidence>
<accession>A0A1H7G216</accession>
<dbReference type="GO" id="GO:0046872">
    <property type="term" value="F:metal ion binding"/>
    <property type="evidence" value="ECO:0007669"/>
    <property type="project" value="UniProtKB-KW"/>
</dbReference>
<dbReference type="InterPro" id="IPR037225">
    <property type="entry name" value="Nuo51_FMN-bd_sf"/>
</dbReference>
<name>A0A1H7G216_HALLR</name>
<dbReference type="GO" id="GO:0051539">
    <property type="term" value="F:4 iron, 4 sulfur cluster binding"/>
    <property type="evidence" value="ECO:0007669"/>
    <property type="project" value="UniProtKB-KW"/>
</dbReference>
<dbReference type="SUPFAM" id="SSF142019">
    <property type="entry name" value="Nqo1 FMN-binding domain-like"/>
    <property type="match status" value="1"/>
</dbReference>
<dbReference type="InterPro" id="IPR010208">
    <property type="entry name" value="Ion_transpt_RnfC/RsxC"/>
</dbReference>
<evidence type="ECO:0000313" key="6">
    <source>
        <dbReference type="EMBL" id="SEK30500.1"/>
    </source>
</evidence>
<dbReference type="Gene3D" id="3.40.50.11540">
    <property type="entry name" value="NADH-ubiquinone oxidoreductase 51kDa subunit"/>
    <property type="match status" value="1"/>
</dbReference>
<dbReference type="RefSeq" id="WP_074791216.1">
    <property type="nucleotide sequence ID" value="NZ_FOAD01000001.1"/>
</dbReference>
<evidence type="ECO:0000256" key="2">
    <source>
        <dbReference type="ARBA" id="ARBA00022723"/>
    </source>
</evidence>
<evidence type="ECO:0000256" key="3">
    <source>
        <dbReference type="ARBA" id="ARBA00023004"/>
    </source>
</evidence>
<reference evidence="6 7" key="1">
    <citation type="submission" date="2016-10" db="EMBL/GenBank/DDBJ databases">
        <authorList>
            <person name="de Groot N.N."/>
        </authorList>
    </citation>
    <scope>NUCLEOTIDE SEQUENCE [LARGE SCALE GENOMIC DNA]</scope>
    <source>
        <strain evidence="6 7">CDM_5</strain>
    </source>
</reference>
<dbReference type="Proteomes" id="UP000183894">
    <property type="component" value="Unassembled WGS sequence"/>
</dbReference>
<dbReference type="EMBL" id="FOAD01000001">
    <property type="protein sequence ID" value="SEK30500.1"/>
    <property type="molecule type" value="Genomic_DNA"/>
</dbReference>
<keyword evidence="3" id="KW-0408">Iron</keyword>
<dbReference type="PANTHER" id="PTHR43034:SF2">
    <property type="entry name" value="ION-TRANSLOCATING OXIDOREDUCTASE COMPLEX SUBUNIT C"/>
    <property type="match status" value="1"/>
</dbReference>
<dbReference type="GO" id="GO:0016020">
    <property type="term" value="C:membrane"/>
    <property type="evidence" value="ECO:0007669"/>
    <property type="project" value="InterPro"/>
</dbReference>
<dbReference type="PANTHER" id="PTHR43034">
    <property type="entry name" value="ION-TRANSLOCATING OXIDOREDUCTASE COMPLEX SUBUNIT C"/>
    <property type="match status" value="1"/>
</dbReference>
<evidence type="ECO:0000259" key="5">
    <source>
        <dbReference type="Pfam" id="PF01512"/>
    </source>
</evidence>
<evidence type="ECO:0000256" key="1">
    <source>
        <dbReference type="ARBA" id="ARBA00022485"/>
    </source>
</evidence>
<dbReference type="AlphaFoldDB" id="A0A1H7G216"/>
<keyword evidence="2" id="KW-0479">Metal-binding</keyword>